<protein>
    <submittedName>
        <fullName evidence="6">LysR family transcriptional regulator</fullName>
    </submittedName>
</protein>
<feature type="domain" description="HTH lysR-type" evidence="5">
    <location>
        <begin position="1"/>
        <end position="58"/>
    </location>
</feature>
<proteinExistence type="inferred from homology"/>
<dbReference type="SUPFAM" id="SSF53850">
    <property type="entry name" value="Periplasmic binding protein-like II"/>
    <property type="match status" value="1"/>
</dbReference>
<dbReference type="GO" id="GO:0003700">
    <property type="term" value="F:DNA-binding transcription factor activity"/>
    <property type="evidence" value="ECO:0007669"/>
    <property type="project" value="InterPro"/>
</dbReference>
<dbReference type="FunFam" id="1.10.10.10:FF:000001">
    <property type="entry name" value="LysR family transcriptional regulator"/>
    <property type="match status" value="1"/>
</dbReference>
<keyword evidence="2" id="KW-0805">Transcription regulation</keyword>
<evidence type="ECO:0000256" key="2">
    <source>
        <dbReference type="ARBA" id="ARBA00023015"/>
    </source>
</evidence>
<evidence type="ECO:0000256" key="1">
    <source>
        <dbReference type="ARBA" id="ARBA00009437"/>
    </source>
</evidence>
<evidence type="ECO:0000256" key="4">
    <source>
        <dbReference type="ARBA" id="ARBA00023163"/>
    </source>
</evidence>
<reference evidence="6 7" key="1">
    <citation type="submission" date="2014-12" db="EMBL/GenBank/DDBJ databases">
        <title>Draft genome sequences of 29 type strains of Enterococci.</title>
        <authorList>
            <person name="Zhong Z."/>
            <person name="Sun Z."/>
            <person name="Liu W."/>
            <person name="Zhang W."/>
            <person name="Zhang H."/>
        </authorList>
    </citation>
    <scope>NUCLEOTIDE SEQUENCE [LARGE SCALE GENOMIC DNA]</scope>
    <source>
        <strain evidence="6 7">DSM 17029</strain>
    </source>
</reference>
<dbReference type="RefSeq" id="WP_067389725.1">
    <property type="nucleotide sequence ID" value="NZ_JXKH01000002.1"/>
</dbReference>
<dbReference type="InterPro" id="IPR005119">
    <property type="entry name" value="LysR_subst-bd"/>
</dbReference>
<dbReference type="Proteomes" id="UP000181884">
    <property type="component" value="Unassembled WGS sequence"/>
</dbReference>
<accession>A0A1L8RHR9</accession>
<dbReference type="STRING" id="214095.RU97_GL000880"/>
<dbReference type="PANTHER" id="PTHR30346:SF0">
    <property type="entry name" value="HCA OPERON TRANSCRIPTIONAL ACTIVATOR HCAR"/>
    <property type="match status" value="1"/>
</dbReference>
<evidence type="ECO:0000259" key="5">
    <source>
        <dbReference type="PROSITE" id="PS50931"/>
    </source>
</evidence>
<name>A0A1L8RHR9_9ENTE</name>
<dbReference type="InterPro" id="IPR036390">
    <property type="entry name" value="WH_DNA-bd_sf"/>
</dbReference>
<dbReference type="Pfam" id="PF03466">
    <property type="entry name" value="LysR_substrate"/>
    <property type="match status" value="1"/>
</dbReference>
<keyword evidence="3" id="KW-0238">DNA-binding</keyword>
<evidence type="ECO:0000313" key="6">
    <source>
        <dbReference type="EMBL" id="OJG19309.1"/>
    </source>
</evidence>
<evidence type="ECO:0000256" key="3">
    <source>
        <dbReference type="ARBA" id="ARBA00023125"/>
    </source>
</evidence>
<organism evidence="6 7">
    <name type="scientific">Enterococcus canis</name>
    <dbReference type="NCBI Taxonomy" id="214095"/>
    <lineage>
        <taxon>Bacteria</taxon>
        <taxon>Bacillati</taxon>
        <taxon>Bacillota</taxon>
        <taxon>Bacilli</taxon>
        <taxon>Lactobacillales</taxon>
        <taxon>Enterococcaceae</taxon>
        <taxon>Enterococcus</taxon>
    </lineage>
</organism>
<evidence type="ECO:0000313" key="7">
    <source>
        <dbReference type="Proteomes" id="UP000181884"/>
    </source>
</evidence>
<dbReference type="PRINTS" id="PR00039">
    <property type="entry name" value="HTHLYSR"/>
</dbReference>
<dbReference type="InterPro" id="IPR000847">
    <property type="entry name" value="LysR_HTH_N"/>
</dbReference>
<comment type="similarity">
    <text evidence="1">Belongs to the LysR transcriptional regulatory family.</text>
</comment>
<gene>
    <name evidence="6" type="ORF">RU97_GL000880</name>
</gene>
<dbReference type="Pfam" id="PF00126">
    <property type="entry name" value="HTH_1"/>
    <property type="match status" value="1"/>
</dbReference>
<dbReference type="GO" id="GO:0003677">
    <property type="term" value="F:DNA binding"/>
    <property type="evidence" value="ECO:0007669"/>
    <property type="project" value="UniProtKB-KW"/>
</dbReference>
<keyword evidence="4" id="KW-0804">Transcription</keyword>
<dbReference type="GO" id="GO:0032993">
    <property type="term" value="C:protein-DNA complex"/>
    <property type="evidence" value="ECO:0007669"/>
    <property type="project" value="TreeGrafter"/>
</dbReference>
<sequence>MNFQQLKYVTAIANSGSFREAARKLYISQPSLSSAVKELEEELGTKLFIRTNKGVSLTKAGSEFLDDAQRVLNQIELMELRFKQEERKTQFSVAAQHYDFLGNAFATIVNECQSLFHSFRLFETTTMKVVEEVQKGQSELGVLHLSEANELALLRFLEKADLAYEIVGSFQTHIFLGQQHPLANKEVLEVADLNAYPQIRFTQEAGNSAYFAEDLLDIPDQESVIYTSDRSTLMNLLVNTNAYASGSGIVTRAAEKGLVLVPLAHSPENRLIVVYPATSHLSQSARQFISVLRKIIAV</sequence>
<dbReference type="SUPFAM" id="SSF46785">
    <property type="entry name" value="Winged helix' DNA-binding domain"/>
    <property type="match status" value="1"/>
</dbReference>
<dbReference type="PANTHER" id="PTHR30346">
    <property type="entry name" value="TRANSCRIPTIONAL DUAL REGULATOR HCAR-RELATED"/>
    <property type="match status" value="1"/>
</dbReference>
<dbReference type="InterPro" id="IPR036388">
    <property type="entry name" value="WH-like_DNA-bd_sf"/>
</dbReference>
<dbReference type="AlphaFoldDB" id="A0A1L8RHR9"/>
<dbReference type="PROSITE" id="PS50931">
    <property type="entry name" value="HTH_LYSR"/>
    <property type="match status" value="1"/>
</dbReference>
<comment type="caution">
    <text evidence="6">The sequence shown here is derived from an EMBL/GenBank/DDBJ whole genome shotgun (WGS) entry which is preliminary data.</text>
</comment>
<dbReference type="Gene3D" id="1.10.10.10">
    <property type="entry name" value="Winged helix-like DNA-binding domain superfamily/Winged helix DNA-binding domain"/>
    <property type="match status" value="1"/>
</dbReference>
<dbReference type="CDD" id="cd05466">
    <property type="entry name" value="PBP2_LTTR_substrate"/>
    <property type="match status" value="1"/>
</dbReference>
<dbReference type="EMBL" id="JXKH01000002">
    <property type="protein sequence ID" value="OJG19309.1"/>
    <property type="molecule type" value="Genomic_DNA"/>
</dbReference>
<dbReference type="Gene3D" id="3.40.190.290">
    <property type="match status" value="1"/>
</dbReference>
<keyword evidence="7" id="KW-1185">Reference proteome</keyword>